<dbReference type="EMBL" id="CP060204">
    <property type="protein sequence ID" value="QNH53758.1"/>
    <property type="molecule type" value="Genomic_DNA"/>
</dbReference>
<dbReference type="KEGG" id="stim:H1B31_07680"/>
<sequence length="218" mass="24857">MKIQLNGIIKDYSAQEVKALQQQGHRFQLSKKLGVYVPVPIQIHENGGTRDTGMDELVRRKATGEKFLKASGQAIYAPVDTEQYSVVMRPIWREDKREKREQHCIYEGKPCCANRSCDGCSHPVYRTISLERAVELNDPALPVHEDVTETVSCRERNRKLYEALGELDPIDHEILVRRAAGESERAIATAVGFKSKESIRKRMNKFMPGLQAQLKDFM</sequence>
<reference evidence="1 2" key="1">
    <citation type="submission" date="2020-07" db="EMBL/GenBank/DDBJ databases">
        <title>Complete genome and description of Selenomonas timonensis sp. nov., a new bacterium isolated from a gingivitis subject.</title>
        <authorList>
            <person name="Antezack A."/>
        </authorList>
    </citation>
    <scope>NUCLEOTIDE SEQUENCE [LARGE SCALE GENOMIC DNA]</scope>
    <source>
        <strain evidence="1 2">Marseille-Q3039</strain>
    </source>
</reference>
<organism evidence="1 2">
    <name type="scientific">Selenomonas timonae</name>
    <dbReference type="NCBI Taxonomy" id="2754044"/>
    <lineage>
        <taxon>Bacteria</taxon>
        <taxon>Bacillati</taxon>
        <taxon>Bacillota</taxon>
        <taxon>Negativicutes</taxon>
        <taxon>Selenomonadales</taxon>
        <taxon>Selenomonadaceae</taxon>
        <taxon>Selenomonas</taxon>
    </lineage>
</organism>
<evidence type="ECO:0000313" key="1">
    <source>
        <dbReference type="EMBL" id="QNH53758.1"/>
    </source>
</evidence>
<evidence type="ECO:0000313" key="2">
    <source>
        <dbReference type="Proteomes" id="UP000515480"/>
    </source>
</evidence>
<accession>A0A7G7VI15</accession>
<name>A0A7G7VI15_9FIRM</name>
<dbReference type="AlphaFoldDB" id="A0A7G7VI15"/>
<proteinExistence type="predicted"/>
<keyword evidence="2" id="KW-1185">Reference proteome</keyword>
<dbReference type="Proteomes" id="UP000515480">
    <property type="component" value="Chromosome"/>
</dbReference>
<protein>
    <submittedName>
        <fullName evidence="1">Uncharacterized protein</fullName>
    </submittedName>
</protein>
<gene>
    <name evidence="1" type="ORF">H1B31_07680</name>
</gene>
<dbReference type="RefSeq" id="WP_185979882.1">
    <property type="nucleotide sequence ID" value="NZ_CP060204.1"/>
</dbReference>